<proteinExistence type="predicted"/>
<evidence type="ECO:0000313" key="3">
    <source>
        <dbReference type="EMBL" id="TWS20936.1"/>
    </source>
</evidence>
<evidence type="ECO:0000259" key="1">
    <source>
        <dbReference type="Pfam" id="PF24088"/>
    </source>
</evidence>
<organism evidence="3 4">
    <name type="scientific">Tsukamurella asaccharolytica</name>
    <dbReference type="NCBI Taxonomy" id="2592067"/>
    <lineage>
        <taxon>Bacteria</taxon>
        <taxon>Bacillati</taxon>
        <taxon>Actinomycetota</taxon>
        <taxon>Actinomycetes</taxon>
        <taxon>Mycobacteriales</taxon>
        <taxon>Tsukamurellaceae</taxon>
        <taxon>Tsukamurella</taxon>
    </lineage>
</organism>
<dbReference type="Pfam" id="PF24088">
    <property type="entry name" value="DUF7373"/>
    <property type="match status" value="1"/>
</dbReference>
<name>A0A5C5RDH7_9ACTN</name>
<keyword evidence="4" id="KW-1185">Reference proteome</keyword>
<evidence type="ECO:0000313" key="4">
    <source>
        <dbReference type="Proteomes" id="UP000317291"/>
    </source>
</evidence>
<feature type="domain" description="DUF7373" evidence="1">
    <location>
        <begin position="2"/>
        <end position="177"/>
    </location>
</feature>
<dbReference type="OrthoDB" id="4772069at2"/>
<protein>
    <submittedName>
        <fullName evidence="3">Uncharacterized protein</fullName>
    </submittedName>
</protein>
<sequence length="331" mass="35643">MLAANMLSDRMVLPTEVDRSLTVGNPQIAVRASNLVGLDGLDQDRLAKRGMLYGISEIREAPDRATSGDGITITLVRMPDEVAAKGAVEDLRTQERARAVAIPGRDDLPAYRTPAGDNRIFTTITGYAAFGPLLLIASPRSKDEGKLAGWLTKAVDLQHDRLTGFTSPTSADLATLPADNDGIVGLTVTPDRIEPGRFEQYWGFQTRTAQLHWMDDPTKAAALFDEVGMDLVGVGKNAVYRTRDAQAAARMLEQLAKDLAAEAGATAFTIEGLPSAQCRSVPLTSSPYSSATAKHTCYLAVGRYTSAYTGIQLERTRQVTAAVYLILRSAK</sequence>
<comment type="caution">
    <text evidence="3">The sequence shown here is derived from an EMBL/GenBank/DDBJ whole genome shotgun (WGS) entry which is preliminary data.</text>
</comment>
<evidence type="ECO:0000259" key="2">
    <source>
        <dbReference type="Pfam" id="PF24092"/>
    </source>
</evidence>
<dbReference type="InterPro" id="IPR056463">
    <property type="entry name" value="DUF7373_C"/>
</dbReference>
<dbReference type="EMBL" id="VIGW01000002">
    <property type="protein sequence ID" value="TWS20936.1"/>
    <property type="molecule type" value="Genomic_DNA"/>
</dbReference>
<dbReference type="AlphaFoldDB" id="A0A5C5RDH7"/>
<gene>
    <name evidence="3" type="ORF">FK529_06405</name>
</gene>
<dbReference type="Pfam" id="PF24092">
    <property type="entry name" value="DUF7373_C"/>
    <property type="match status" value="1"/>
</dbReference>
<accession>A0A5C5RDH7</accession>
<dbReference type="InterPro" id="IPR055797">
    <property type="entry name" value="DUF7373"/>
</dbReference>
<dbReference type="Proteomes" id="UP000317291">
    <property type="component" value="Unassembled WGS sequence"/>
</dbReference>
<reference evidence="3 4" key="1">
    <citation type="submission" date="2019-06" db="EMBL/GenBank/DDBJ databases">
        <title>Tsukamurella conjunctivitidis sp. nov., Tsukamurella assacharolytica sp. nov. and Tsukamurella sputae sp. nov. isolated from patients with conjunctivitis, bacteraemia (lymphoma) and respiratory infection (sputum) in Hong Kong.</title>
        <authorList>
            <person name="Teng J.L.L."/>
            <person name="Lee H.H."/>
            <person name="Fong J.Y.H."/>
            <person name="Fok K.M.N."/>
            <person name="Lau S.K.P."/>
            <person name="Woo P.C.Y."/>
        </authorList>
    </citation>
    <scope>NUCLEOTIDE SEQUENCE [LARGE SCALE GENOMIC DNA]</scope>
    <source>
        <strain evidence="3 4">HKU71</strain>
    </source>
</reference>
<feature type="domain" description="DUF7373" evidence="2">
    <location>
        <begin position="203"/>
        <end position="327"/>
    </location>
</feature>